<gene>
    <name evidence="2" type="ORF">DIS18_13910</name>
</gene>
<keyword evidence="1" id="KW-0812">Transmembrane</keyword>
<keyword evidence="1" id="KW-1133">Transmembrane helix</keyword>
<keyword evidence="1" id="KW-0472">Membrane</keyword>
<evidence type="ECO:0000313" key="3">
    <source>
        <dbReference type="Proteomes" id="UP000245375"/>
    </source>
</evidence>
<reference evidence="2" key="2">
    <citation type="submission" date="2018-05" db="EMBL/GenBank/DDBJ databases">
        <authorList>
            <person name="Lanie J.A."/>
            <person name="Ng W.-L."/>
            <person name="Kazmierczak K.M."/>
            <person name="Andrzejewski T.M."/>
            <person name="Davidsen T.M."/>
            <person name="Wayne K.J."/>
            <person name="Tettelin H."/>
            <person name="Glass J.I."/>
            <person name="Rusch D."/>
            <person name="Podicherti R."/>
            <person name="Tsui H.-C.T."/>
            <person name="Winkler M.E."/>
        </authorList>
    </citation>
    <scope>NUCLEOTIDE SEQUENCE [LARGE SCALE GENOMIC DNA]</scope>
    <source>
        <strain evidence="2">ZY111</strain>
    </source>
</reference>
<dbReference type="RefSeq" id="WP_146191836.1">
    <property type="nucleotide sequence ID" value="NZ_QFRI01000004.1"/>
</dbReference>
<feature type="transmembrane region" description="Helical" evidence="1">
    <location>
        <begin position="53"/>
        <end position="76"/>
    </location>
</feature>
<name>A0A2U2X1X8_9FLAO</name>
<evidence type="ECO:0000256" key="1">
    <source>
        <dbReference type="SAM" id="Phobius"/>
    </source>
</evidence>
<sequence length="140" mass="14963">MKVSKTVLIILILNLSFINTTFSQVLVEEKNQSPQELYDFHISKKKANKTAGWITFGGGIAMIIGGFGINTSGGIIDGDTTNNNKGLWLSYLGGATALASIPLFISAGKHKKKANIQLQNGALGFKNEVNFTGVSLVVSF</sequence>
<accession>A0A2U2X1X8</accession>
<feature type="transmembrane region" description="Helical" evidence="1">
    <location>
        <begin position="88"/>
        <end position="107"/>
    </location>
</feature>
<proteinExistence type="predicted"/>
<comment type="caution">
    <text evidence="2">The sequence shown here is derived from an EMBL/GenBank/DDBJ whole genome shotgun (WGS) entry which is preliminary data.</text>
</comment>
<evidence type="ECO:0000313" key="2">
    <source>
        <dbReference type="EMBL" id="PWH81770.1"/>
    </source>
</evidence>
<reference evidence="2" key="1">
    <citation type="submission" date="2018-05" db="EMBL/GenBank/DDBJ databases">
        <title>Algibacter marinivivus sp. nov., isolated from sample around a algae.</title>
        <authorList>
            <person name="Zhong X."/>
        </authorList>
    </citation>
    <scope>NUCLEOTIDE SEQUENCE [LARGE SCALE GENOMIC DNA]</scope>
    <source>
        <strain evidence="2">ZY111</strain>
    </source>
</reference>
<keyword evidence="3" id="KW-1185">Reference proteome</keyword>
<dbReference type="EMBL" id="QFRI01000004">
    <property type="protein sequence ID" value="PWH81770.1"/>
    <property type="molecule type" value="Genomic_DNA"/>
</dbReference>
<dbReference type="AlphaFoldDB" id="A0A2U2X1X8"/>
<dbReference type="OrthoDB" id="1446008at2"/>
<protein>
    <submittedName>
        <fullName evidence="2">Uncharacterized protein</fullName>
    </submittedName>
</protein>
<organism evidence="2 3">
    <name type="scientific">Algibacter marinivivus</name>
    <dbReference type="NCBI Taxonomy" id="2100723"/>
    <lineage>
        <taxon>Bacteria</taxon>
        <taxon>Pseudomonadati</taxon>
        <taxon>Bacteroidota</taxon>
        <taxon>Flavobacteriia</taxon>
        <taxon>Flavobacteriales</taxon>
        <taxon>Flavobacteriaceae</taxon>
        <taxon>Algibacter</taxon>
    </lineage>
</organism>
<dbReference type="Proteomes" id="UP000245375">
    <property type="component" value="Unassembled WGS sequence"/>
</dbReference>